<name>A0AAV5APS7_9AGAM</name>
<keyword evidence="8" id="KW-1185">Reference proteome</keyword>
<evidence type="ECO:0000259" key="6">
    <source>
        <dbReference type="Pfam" id="PF04116"/>
    </source>
</evidence>
<sequence length="304" mass="35330">MALNSTEVVGFEFPWYHIAQETVVPGVPDHITTLLSPVIEYWIVSLIFHLIDISGWEWLEGYRVQPSSEILKKNLATKREVVETVMKMQIMQTAFGYFWQTYVGGISGAPNYAAELHEMDLLWANRLARWFGTRFAAEFLRVYGKGFAYYMYWWVYPLGQLGIAMLTSLPVPFLYRHLHSVHHRQYVPYAYGSQYNHPFEGAIVDSLSAIVSSTAAMMSERQSLVFFLIITYKGIEDHCGYQFPWHPLRLLTSNDTVFHEIHHQSLGLKSNFSQPLFTFWDRLLGTYMSQEQFEAKKAARKKKN</sequence>
<reference evidence="7" key="1">
    <citation type="submission" date="2021-10" db="EMBL/GenBank/DDBJ databases">
        <title>De novo Genome Assembly of Clathrus columnatus (Basidiomycota, Fungi) Using Illumina and Nanopore Sequence Data.</title>
        <authorList>
            <person name="Ogiso-Tanaka E."/>
            <person name="Itagaki H."/>
            <person name="Hosoya T."/>
            <person name="Hosaka K."/>
        </authorList>
    </citation>
    <scope>NUCLEOTIDE SEQUENCE</scope>
    <source>
        <strain evidence="7">MO-923</strain>
    </source>
</reference>
<evidence type="ECO:0000313" key="7">
    <source>
        <dbReference type="EMBL" id="GJJ15513.1"/>
    </source>
</evidence>
<evidence type="ECO:0000256" key="5">
    <source>
        <dbReference type="SAM" id="Phobius"/>
    </source>
</evidence>
<dbReference type="Pfam" id="PF04116">
    <property type="entry name" value="FA_hydroxylase"/>
    <property type="match status" value="1"/>
</dbReference>
<evidence type="ECO:0000313" key="8">
    <source>
        <dbReference type="Proteomes" id="UP001050691"/>
    </source>
</evidence>
<dbReference type="GO" id="GO:0016491">
    <property type="term" value="F:oxidoreductase activity"/>
    <property type="evidence" value="ECO:0007669"/>
    <property type="project" value="InterPro"/>
</dbReference>
<feature type="transmembrane region" description="Helical" evidence="5">
    <location>
        <begin position="151"/>
        <end position="175"/>
    </location>
</feature>
<dbReference type="Proteomes" id="UP001050691">
    <property type="component" value="Unassembled WGS sequence"/>
</dbReference>
<comment type="caution">
    <text evidence="7">The sequence shown here is derived from an EMBL/GenBank/DDBJ whole genome shotgun (WGS) entry which is preliminary data.</text>
</comment>
<dbReference type="GO" id="GO:0016020">
    <property type="term" value="C:membrane"/>
    <property type="evidence" value="ECO:0007669"/>
    <property type="project" value="UniProtKB-SubCell"/>
</dbReference>
<keyword evidence="3 5" id="KW-1133">Transmembrane helix</keyword>
<protein>
    <recommendedName>
        <fullName evidence="6">Fatty acid hydroxylase domain-containing protein</fullName>
    </recommendedName>
</protein>
<evidence type="ECO:0000256" key="2">
    <source>
        <dbReference type="ARBA" id="ARBA00022692"/>
    </source>
</evidence>
<dbReference type="GO" id="GO:0008610">
    <property type="term" value="P:lipid biosynthetic process"/>
    <property type="evidence" value="ECO:0007669"/>
    <property type="project" value="InterPro"/>
</dbReference>
<evidence type="ECO:0000256" key="1">
    <source>
        <dbReference type="ARBA" id="ARBA00004370"/>
    </source>
</evidence>
<dbReference type="InterPro" id="IPR050307">
    <property type="entry name" value="Sterol_Desaturase_Related"/>
</dbReference>
<comment type="subcellular location">
    <subcellularLocation>
        <location evidence="1">Membrane</location>
    </subcellularLocation>
</comment>
<gene>
    <name evidence="7" type="ORF">Clacol_009791</name>
</gene>
<accession>A0AAV5APS7</accession>
<keyword evidence="4 5" id="KW-0472">Membrane</keyword>
<evidence type="ECO:0000256" key="4">
    <source>
        <dbReference type="ARBA" id="ARBA00023136"/>
    </source>
</evidence>
<feature type="domain" description="Fatty acid hydroxylase" evidence="6">
    <location>
        <begin position="172"/>
        <end position="286"/>
    </location>
</feature>
<keyword evidence="2 5" id="KW-0812">Transmembrane</keyword>
<evidence type="ECO:0000256" key="3">
    <source>
        <dbReference type="ARBA" id="ARBA00022989"/>
    </source>
</evidence>
<dbReference type="InterPro" id="IPR006694">
    <property type="entry name" value="Fatty_acid_hydroxylase"/>
</dbReference>
<dbReference type="GO" id="GO:0005506">
    <property type="term" value="F:iron ion binding"/>
    <property type="evidence" value="ECO:0007669"/>
    <property type="project" value="InterPro"/>
</dbReference>
<dbReference type="AlphaFoldDB" id="A0AAV5APS7"/>
<organism evidence="7 8">
    <name type="scientific">Clathrus columnatus</name>
    <dbReference type="NCBI Taxonomy" id="1419009"/>
    <lineage>
        <taxon>Eukaryota</taxon>
        <taxon>Fungi</taxon>
        <taxon>Dikarya</taxon>
        <taxon>Basidiomycota</taxon>
        <taxon>Agaricomycotina</taxon>
        <taxon>Agaricomycetes</taxon>
        <taxon>Phallomycetidae</taxon>
        <taxon>Phallales</taxon>
        <taxon>Clathraceae</taxon>
        <taxon>Clathrus</taxon>
    </lineage>
</organism>
<proteinExistence type="predicted"/>
<dbReference type="EMBL" id="BPWL01000011">
    <property type="protein sequence ID" value="GJJ15513.1"/>
    <property type="molecule type" value="Genomic_DNA"/>
</dbReference>
<dbReference type="PANTHER" id="PTHR11863">
    <property type="entry name" value="STEROL DESATURASE"/>
    <property type="match status" value="1"/>
</dbReference>